<evidence type="ECO:0000313" key="2">
    <source>
        <dbReference type="EMBL" id="GEO80734.1"/>
    </source>
</evidence>
<comment type="caution">
    <text evidence="2">The sequence shown here is derived from an EMBL/GenBank/DDBJ whole genome shotgun (WGS) entry which is preliminary data.</text>
</comment>
<name>A0A512H5P0_9PROT</name>
<reference evidence="2 3" key="1">
    <citation type="submission" date="2019-07" db="EMBL/GenBank/DDBJ databases">
        <title>Whole genome shotgun sequence of Rhodospirillum oryzae NBRC 107573.</title>
        <authorList>
            <person name="Hosoyama A."/>
            <person name="Uohara A."/>
            <person name="Ohji S."/>
            <person name="Ichikawa N."/>
        </authorList>
    </citation>
    <scope>NUCLEOTIDE SEQUENCE [LARGE SCALE GENOMIC DNA]</scope>
    <source>
        <strain evidence="2 3">NBRC 107573</strain>
    </source>
</reference>
<dbReference type="Proteomes" id="UP000321567">
    <property type="component" value="Unassembled WGS sequence"/>
</dbReference>
<evidence type="ECO:0000313" key="3">
    <source>
        <dbReference type="Proteomes" id="UP000321567"/>
    </source>
</evidence>
<dbReference type="GO" id="GO:0007165">
    <property type="term" value="P:signal transduction"/>
    <property type="evidence" value="ECO:0007669"/>
    <property type="project" value="InterPro"/>
</dbReference>
<feature type="domain" description="TIR" evidence="1">
    <location>
        <begin position="131"/>
        <end position="266"/>
    </location>
</feature>
<gene>
    <name evidence="2" type="ORF">ROR02_08650</name>
</gene>
<protein>
    <recommendedName>
        <fullName evidence="1">TIR domain-containing protein</fullName>
    </recommendedName>
</protein>
<dbReference type="SUPFAM" id="SSF52200">
    <property type="entry name" value="Toll/Interleukin receptor TIR domain"/>
    <property type="match status" value="1"/>
</dbReference>
<dbReference type="Pfam" id="PF13676">
    <property type="entry name" value="TIR_2"/>
    <property type="match status" value="1"/>
</dbReference>
<keyword evidence="3" id="KW-1185">Reference proteome</keyword>
<dbReference type="AlphaFoldDB" id="A0A512H5P0"/>
<organism evidence="2 3">
    <name type="scientific">Pararhodospirillum oryzae</name>
    <dbReference type="NCBI Taxonomy" id="478448"/>
    <lineage>
        <taxon>Bacteria</taxon>
        <taxon>Pseudomonadati</taxon>
        <taxon>Pseudomonadota</taxon>
        <taxon>Alphaproteobacteria</taxon>
        <taxon>Rhodospirillales</taxon>
        <taxon>Rhodospirillaceae</taxon>
        <taxon>Pararhodospirillum</taxon>
    </lineage>
</organism>
<evidence type="ECO:0000259" key="1">
    <source>
        <dbReference type="PROSITE" id="PS50104"/>
    </source>
</evidence>
<dbReference type="InterPro" id="IPR000157">
    <property type="entry name" value="TIR_dom"/>
</dbReference>
<sequence length="383" mass="41969">MSALYTLAFLGTIPPGVETALRNTLAQALASFGLALDRDVEVAPLEALLKIPGSRARAALYFGAPGAVDSPALSTLIGQYVPMIPVVSRLDAFQDEIPPSLRHLNGMALGTDPDYVPLGMALLECVGLLPRQRRIFLSYRRNEAGLAALQLYENLCSRKFDVFLDTHDILPGQDFQETLWHRLRDCDVLVMLHTPTYFGSPWTRQEFHRALARQVSILRLGWPGSLADRRTALAHSIDLDAEEIEPDGRLSLPTVEKIWLKVESLRSASLALRHASLAGAVTEQVTRIGGSVEGIGAHRSMALTLPRGKKMTAFTCLGVPSAEIMHDHVLIGDKNAPLALVYDAQGYSDRLNTHLTWLGRQITDITSYPVHNIGWGLAALEDS</sequence>
<dbReference type="OrthoDB" id="344630at2"/>
<accession>A0A512H5P0</accession>
<dbReference type="Gene3D" id="3.40.50.10140">
    <property type="entry name" value="Toll/interleukin-1 receptor homology (TIR) domain"/>
    <property type="match status" value="1"/>
</dbReference>
<dbReference type="PROSITE" id="PS50104">
    <property type="entry name" value="TIR"/>
    <property type="match status" value="1"/>
</dbReference>
<proteinExistence type="predicted"/>
<dbReference type="RefSeq" id="WP_147162783.1">
    <property type="nucleotide sequence ID" value="NZ_BJZO01000015.1"/>
</dbReference>
<dbReference type="InterPro" id="IPR035897">
    <property type="entry name" value="Toll_tir_struct_dom_sf"/>
</dbReference>
<dbReference type="EMBL" id="BJZO01000015">
    <property type="protein sequence ID" value="GEO80734.1"/>
    <property type="molecule type" value="Genomic_DNA"/>
</dbReference>